<organism evidence="2">
    <name type="scientific">Arion vulgaris</name>
    <dbReference type="NCBI Taxonomy" id="1028688"/>
    <lineage>
        <taxon>Eukaryota</taxon>
        <taxon>Metazoa</taxon>
        <taxon>Spiralia</taxon>
        <taxon>Lophotrochozoa</taxon>
        <taxon>Mollusca</taxon>
        <taxon>Gastropoda</taxon>
        <taxon>Heterobranchia</taxon>
        <taxon>Euthyneura</taxon>
        <taxon>Panpulmonata</taxon>
        <taxon>Eupulmonata</taxon>
        <taxon>Stylommatophora</taxon>
        <taxon>Helicina</taxon>
        <taxon>Arionoidea</taxon>
        <taxon>Arionidae</taxon>
        <taxon>Arion</taxon>
    </lineage>
</organism>
<proteinExistence type="predicted"/>
<dbReference type="AlphaFoldDB" id="A0A0B7A0I9"/>
<sequence>MSSQNEGRQNNISDISDKLTGNGQSAPVLIPRQAQSRKRNDSHHSSYEDSMADSSLRTKRLPEGLYDVAESKRGRHRNFLAVDQNDKTSFEA</sequence>
<reference evidence="2" key="1">
    <citation type="submission" date="2014-12" db="EMBL/GenBank/DDBJ databases">
        <title>Insight into the proteome of Arion vulgaris.</title>
        <authorList>
            <person name="Aradska J."/>
            <person name="Bulat T."/>
            <person name="Smidak R."/>
            <person name="Sarate P."/>
            <person name="Gangsoo J."/>
            <person name="Sialana F."/>
            <person name="Bilban M."/>
            <person name="Lubec G."/>
        </authorList>
    </citation>
    <scope>NUCLEOTIDE SEQUENCE</scope>
    <source>
        <tissue evidence="2">Skin</tissue>
    </source>
</reference>
<gene>
    <name evidence="2" type="primary">ORF90776</name>
</gene>
<dbReference type="EMBL" id="HACG01027503">
    <property type="protein sequence ID" value="CEK74368.1"/>
    <property type="molecule type" value="Transcribed_RNA"/>
</dbReference>
<evidence type="ECO:0000313" key="2">
    <source>
        <dbReference type="EMBL" id="CEK74368.1"/>
    </source>
</evidence>
<feature type="compositionally biased region" description="Basic and acidic residues" evidence="1">
    <location>
        <begin position="38"/>
        <end position="47"/>
    </location>
</feature>
<accession>A0A0B7A0I9</accession>
<feature type="region of interest" description="Disordered" evidence="1">
    <location>
        <begin position="1"/>
        <end position="92"/>
    </location>
</feature>
<name>A0A0B7A0I9_9EUPU</name>
<evidence type="ECO:0000256" key="1">
    <source>
        <dbReference type="SAM" id="MobiDB-lite"/>
    </source>
</evidence>
<protein>
    <submittedName>
        <fullName evidence="2">Uncharacterized protein</fullName>
    </submittedName>
</protein>
<feature type="compositionally biased region" description="Polar residues" evidence="1">
    <location>
        <begin position="1"/>
        <end position="25"/>
    </location>
</feature>
<feature type="non-terminal residue" evidence="2">
    <location>
        <position position="92"/>
    </location>
</feature>